<dbReference type="KEGG" id="ptm:GSPATT00000406001"/>
<dbReference type="KEGG" id="ptm:PTMB.130"/>
<gene>
    <name evidence="3" type="ORF">GSPATT00000406001</name>
    <name evidence="2" type="ORF">PTMB.130</name>
</gene>
<dbReference type="GeneID" id="5009153"/>
<dbReference type="OrthoDB" id="10675339at2759"/>
<proteinExistence type="predicted"/>
<dbReference type="InParanoid" id="Q6BG92"/>
<protein>
    <submittedName>
        <fullName evidence="3">Chromosome undetermined scaffold_1, whole genome shotgun sequence</fullName>
    </submittedName>
</protein>
<feature type="region of interest" description="Disordered" evidence="1">
    <location>
        <begin position="1"/>
        <end position="21"/>
    </location>
</feature>
<dbReference type="HOGENOM" id="CLU_957962_0_0_1"/>
<evidence type="ECO:0000313" key="2">
    <source>
        <dbReference type="EMBL" id="CAH03328.1"/>
    </source>
</evidence>
<reference evidence="3" key="3">
    <citation type="submission" date="2006-03" db="EMBL/GenBank/DDBJ databases">
        <authorList>
            <consortium name="Genoscope"/>
        </authorList>
    </citation>
    <scope>NUCLEOTIDE SEQUENCE</scope>
    <source>
        <strain evidence="3">Stock d4-2</strain>
    </source>
</reference>
<dbReference type="AlphaFoldDB" id="Q6BG92"/>
<dbReference type="Proteomes" id="UP000000600">
    <property type="component" value="Unassembled WGS sequence"/>
</dbReference>
<keyword evidence="4" id="KW-1185">Reference proteome</keyword>
<dbReference type="RefSeq" id="XP_001423369.1">
    <property type="nucleotide sequence ID" value="XM_001423332.1"/>
</dbReference>
<dbReference type="EMBL" id="CT867985">
    <property type="protein sequence ID" value="CAK55971.1"/>
    <property type="molecule type" value="Genomic_DNA"/>
</dbReference>
<accession>Q6BG92</accession>
<evidence type="ECO:0000313" key="3">
    <source>
        <dbReference type="EMBL" id="CAK55971.1"/>
    </source>
</evidence>
<dbReference type="GeneID" id="79573782"/>
<evidence type="ECO:0000313" key="4">
    <source>
        <dbReference type="Proteomes" id="UP000000600"/>
    </source>
</evidence>
<sequence>MHQQKAQIISKDPNLKDAENNQKKPNFILYEQFQEDYNNQTLQEITVVLKDCLDKLKKYPLLKNVDHRPLEKDKKDEFNKNVDDLQIKVNSIKEILQEIEQFPPKYENIYQNQIQLQIPESTKKQQDAQNQVIVQQNITPIPISSTFLTDNENQEQKVKNTQDQQIQTETIQCIIDHQQVLTYLLQQNVKRNINIFPQCFCNERIKKTHLLSLENRNLFDQLLSQQVENILENQIKIQNKQVFKCNNSFCTFKCFAEKNVDKDKKFYCTLCDEQSVQLIKTYTLKKNLNFY</sequence>
<reference evidence="2 4" key="1">
    <citation type="journal article" date="2004" name="Curr. Biol.">
        <title>High coding density on the largest Paramecium tetraurelia somatic chromosome.</title>
        <authorList>
            <person name="Zagulski M."/>
            <person name="Nowak J.K."/>
            <person name="Le Mouel A."/>
            <person name="Nowacki M."/>
            <person name="Migdalski A."/>
            <person name="Gromadka R."/>
            <person name="Noel B."/>
            <person name="Blanc I."/>
            <person name="Dessen P."/>
            <person name="Wincker P."/>
            <person name="Keller A.M."/>
            <person name="Cohen J."/>
            <person name="Meyer E."/>
            <person name="Sperling L."/>
        </authorList>
    </citation>
    <scope>NUCLEOTIDE SEQUENCE [LARGE SCALE GENOMIC DNA]</scope>
    <source>
        <strain evidence="2 4">Stock d4-2</strain>
    </source>
</reference>
<dbReference type="EMBL" id="CR548612">
    <property type="protein sequence ID" value="CAH03328.1"/>
    <property type="molecule type" value="Genomic_DNA"/>
</dbReference>
<organism evidence="2 4">
    <name type="scientific">Paramecium tetraurelia</name>
    <dbReference type="NCBI Taxonomy" id="5888"/>
    <lineage>
        <taxon>Eukaryota</taxon>
        <taxon>Sar</taxon>
        <taxon>Alveolata</taxon>
        <taxon>Ciliophora</taxon>
        <taxon>Intramacronucleata</taxon>
        <taxon>Oligohymenophorea</taxon>
        <taxon>Peniculida</taxon>
        <taxon>Parameciidae</taxon>
        <taxon>Paramecium</taxon>
    </lineage>
</organism>
<reference evidence="3 4" key="2">
    <citation type="journal article" date="2006" name="Nature">
        <title>Global trends of whole-genome duplications revealed by the ciliate Paramecium tetraurelia.</title>
        <authorList>
            <consortium name="Genoscope"/>
            <person name="Aury J.-M."/>
            <person name="Jaillon O."/>
            <person name="Duret L."/>
            <person name="Noel B."/>
            <person name="Jubin C."/>
            <person name="Porcel B.M."/>
            <person name="Segurens B."/>
            <person name="Daubin V."/>
            <person name="Anthouard V."/>
            <person name="Aiach N."/>
            <person name="Arnaiz O."/>
            <person name="Billaut A."/>
            <person name="Beisson J."/>
            <person name="Blanc I."/>
            <person name="Bouhouche K."/>
            <person name="Camara F."/>
            <person name="Duharcourt S."/>
            <person name="Guigo R."/>
            <person name="Gogendeau D."/>
            <person name="Katinka M."/>
            <person name="Keller A.-M."/>
            <person name="Kissmehl R."/>
            <person name="Klotz C."/>
            <person name="Koll F."/>
            <person name="Le Moue A."/>
            <person name="Lepere C."/>
            <person name="Malinsky S."/>
            <person name="Nowacki M."/>
            <person name="Nowak J.K."/>
            <person name="Plattner H."/>
            <person name="Poulain J."/>
            <person name="Ruiz F."/>
            <person name="Serrano V."/>
            <person name="Zagulski M."/>
            <person name="Dessen P."/>
            <person name="Betermier M."/>
            <person name="Weissenbach J."/>
            <person name="Scarpelli C."/>
            <person name="Schachter V."/>
            <person name="Sperling L."/>
            <person name="Meyer E."/>
            <person name="Cohen J."/>
            <person name="Wincker P."/>
        </authorList>
    </citation>
    <scope>NUCLEOTIDE SEQUENCE [LARGE SCALE GENOMIC DNA]</scope>
    <source>
        <strain evidence="3 4">Stock d4-2</strain>
    </source>
</reference>
<dbReference type="RefSeq" id="XP_001346955.1">
    <property type="nucleotide sequence ID" value="XM_001346919.1"/>
</dbReference>
<dbReference type="OMA" id="TIFKEAW"/>
<name>Q6BG92_PARTE</name>
<evidence type="ECO:0000256" key="1">
    <source>
        <dbReference type="SAM" id="MobiDB-lite"/>
    </source>
</evidence>
<reference evidence="2" key="4">
    <citation type="submission" date="2006-11" db="EMBL/GenBank/DDBJ databases">
        <title>Paramecium megabase sequencing project.</title>
        <authorList>
            <person name="Nowak J.K."/>
            <person name="Migdalski A."/>
            <person name="Gromadka R."/>
            <person name="Zagulski M."/>
        </authorList>
    </citation>
    <scope>NUCLEOTIDE SEQUENCE</scope>
    <source>
        <strain evidence="2">Stock d4-2</strain>
    </source>
</reference>